<proteinExistence type="predicted"/>
<dbReference type="CDD" id="cd00761">
    <property type="entry name" value="Glyco_tranf_GTA_type"/>
    <property type="match status" value="1"/>
</dbReference>
<accession>A0A6C0DF77</accession>
<reference evidence="1" key="1">
    <citation type="journal article" date="2020" name="Nature">
        <title>Giant virus diversity and host interactions through global metagenomics.</title>
        <authorList>
            <person name="Schulz F."/>
            <person name="Roux S."/>
            <person name="Paez-Espino D."/>
            <person name="Jungbluth S."/>
            <person name="Walsh D.A."/>
            <person name="Denef V.J."/>
            <person name="McMahon K.D."/>
            <person name="Konstantinidis K.T."/>
            <person name="Eloe-Fadrosh E.A."/>
            <person name="Kyrpides N.C."/>
            <person name="Woyke T."/>
        </authorList>
    </citation>
    <scope>NUCLEOTIDE SEQUENCE</scope>
    <source>
        <strain evidence="1">GVMAG-M-3300023174-176</strain>
    </source>
</reference>
<name>A0A6C0DF77_9ZZZZ</name>
<sequence>MDKLNMIYATEDPDYRSSSIKFGICMATYMRRNGKSPFYLKRSLNLIKNQTGTNWHVYLVGDRYTNNDEFESCLVDFPKDKLTYINLPVAMERDNMPKNINLWKVGGSNAFNHAHQMALNDNCDYILHYDDDDLYHPKKIQILNYVLSLYPDASCLFHYSTHVNRQRLPKENYTTITKVRPNLYNVIHSSLCIHKSIIKDFKFDGYAPDKIEYDCGDHQCINFLHDKLNTDPIKYSVFIPVLLCIHEVECEALR</sequence>
<organism evidence="1">
    <name type="scientific">viral metagenome</name>
    <dbReference type="NCBI Taxonomy" id="1070528"/>
    <lineage>
        <taxon>unclassified sequences</taxon>
        <taxon>metagenomes</taxon>
        <taxon>organismal metagenomes</taxon>
    </lineage>
</organism>
<protein>
    <submittedName>
        <fullName evidence="1">Uncharacterized protein</fullName>
    </submittedName>
</protein>
<dbReference type="AlphaFoldDB" id="A0A6C0DF77"/>
<dbReference type="InterPro" id="IPR029044">
    <property type="entry name" value="Nucleotide-diphossugar_trans"/>
</dbReference>
<evidence type="ECO:0000313" key="1">
    <source>
        <dbReference type="EMBL" id="QHT15608.1"/>
    </source>
</evidence>
<dbReference type="EMBL" id="MN739613">
    <property type="protein sequence ID" value="QHT15608.1"/>
    <property type="molecule type" value="Genomic_DNA"/>
</dbReference>
<dbReference type="SUPFAM" id="SSF53448">
    <property type="entry name" value="Nucleotide-diphospho-sugar transferases"/>
    <property type="match status" value="1"/>
</dbReference>
<dbReference type="Gene3D" id="3.90.550.10">
    <property type="entry name" value="Spore Coat Polysaccharide Biosynthesis Protein SpsA, Chain A"/>
    <property type="match status" value="1"/>
</dbReference>